<dbReference type="RefSeq" id="XP_002940665.1">
    <property type="nucleotide sequence ID" value="XM_002940619.2"/>
</dbReference>
<dbReference type="KEGG" id="xtr:100491464"/>
<evidence type="ECO:0000313" key="5">
    <source>
        <dbReference type="RefSeq" id="XP_002940665.1"/>
    </source>
</evidence>
<reference evidence="5" key="3">
    <citation type="submission" date="2025-04" db="UniProtKB">
        <authorList>
            <consortium name="RefSeq"/>
        </authorList>
    </citation>
    <scope>IDENTIFICATION</scope>
    <source>
        <strain evidence="5">Nigerian</strain>
        <tissue evidence="5">Liver and blood</tissue>
    </source>
</reference>
<evidence type="ECO:0000313" key="3">
    <source>
        <dbReference type="Ensembl" id="ENSXETP00000113268"/>
    </source>
</evidence>
<dbReference type="AGR" id="Xenbase:XB-GENE-486227"/>
<dbReference type="InterPro" id="IPR008653">
    <property type="entry name" value="IER"/>
</dbReference>
<dbReference type="GeneTree" id="ENSGT00900000141021"/>
<dbReference type="AlphaFoldDB" id="A0A803JZ05"/>
<evidence type="ECO:0000313" key="6">
    <source>
        <dbReference type="Xenbase" id="XB-GENE-486227"/>
    </source>
</evidence>
<dbReference type="OMA" id="SKRACLW"/>
<feature type="region of interest" description="Disordered" evidence="2">
    <location>
        <begin position="135"/>
        <end position="161"/>
    </location>
</feature>
<dbReference type="OrthoDB" id="8937180at2759"/>
<evidence type="ECO:0000256" key="1">
    <source>
        <dbReference type="ARBA" id="ARBA00006186"/>
    </source>
</evidence>
<accession>A0A803JZ05</accession>
<evidence type="ECO:0000313" key="4">
    <source>
        <dbReference type="Proteomes" id="UP000008143"/>
    </source>
</evidence>
<protein>
    <submittedName>
        <fullName evidence="3">Immediate early response 2</fullName>
    </submittedName>
    <submittedName>
        <fullName evidence="5">Immediate early response gene 2 protein</fullName>
    </submittedName>
</protein>
<proteinExistence type="inferred from homology"/>
<sequence>MPSCNPEGVCSPAFPITFLPSATHAIPIPVSVPLTVAPPLPPAPFRDVSEGYITLPRRTRVTQTVADALRAVMESRAQMIAHQEAVHREAQRIASLSAMKLLRTRTQRGGMRLHRSLQLAMVLRSARDLVISTAFPPEAPQPHTAPTLRESRKRRSEGPRMAELVPSKRACLWQVIPEPQPQGGAFPGMAEVLQRLIGSIPQAQPLGCRAAMAVPGFHSRPVEAF</sequence>
<dbReference type="Pfam" id="PF05760">
    <property type="entry name" value="IER"/>
    <property type="match status" value="1"/>
</dbReference>
<gene>
    <name evidence="3 5 6" type="primary">ier2</name>
</gene>
<dbReference type="Ensembl" id="ENSXETT00000121992">
    <property type="protein sequence ID" value="ENSXETP00000113268"/>
    <property type="gene ID" value="ENSXETG00000041552"/>
</dbReference>
<reference evidence="3" key="2">
    <citation type="submission" date="2021-03" db="UniProtKB">
        <authorList>
            <consortium name="Ensembl"/>
        </authorList>
    </citation>
    <scope>IDENTIFICATION</scope>
</reference>
<dbReference type="Proteomes" id="UP000008143">
    <property type="component" value="Chromosome 3"/>
</dbReference>
<dbReference type="Xenbase" id="XB-GENE-486227">
    <property type="gene designation" value="ier2"/>
</dbReference>
<reference evidence="3" key="1">
    <citation type="journal article" date="2010" name="Science">
        <title>The genome of the Western clawed frog Xenopus tropicalis.</title>
        <authorList>
            <person name="Hellsten U."/>
            <person name="Harland R.M."/>
            <person name="Gilchrist M.J."/>
            <person name="Hendrix D."/>
            <person name="Jurka J."/>
            <person name="Kapitonov V."/>
            <person name="Ovcharenko I."/>
            <person name="Putnam N.H."/>
            <person name="Shu S."/>
            <person name="Taher L."/>
            <person name="Blitz I.L."/>
            <person name="Blumberg B."/>
            <person name="Dichmann D.S."/>
            <person name="Dubchak I."/>
            <person name="Amaya E."/>
            <person name="Detter J.C."/>
            <person name="Fletcher R."/>
            <person name="Gerhard D.S."/>
            <person name="Goodstein D."/>
            <person name="Graves T."/>
            <person name="Grigoriev I.V."/>
            <person name="Grimwood J."/>
            <person name="Kawashima T."/>
            <person name="Lindquist E."/>
            <person name="Lucas S.M."/>
            <person name="Mead P.E."/>
            <person name="Mitros T."/>
            <person name="Ogino H."/>
            <person name="Ohta Y."/>
            <person name="Poliakov A.V."/>
            <person name="Pollet N."/>
            <person name="Robert J."/>
            <person name="Salamov A."/>
            <person name="Sater A.K."/>
            <person name="Schmutz J."/>
            <person name="Terry A."/>
            <person name="Vize P.D."/>
            <person name="Warren W.C."/>
            <person name="Wells D."/>
            <person name="Wills A."/>
            <person name="Wilson R.K."/>
            <person name="Zimmerman L.B."/>
            <person name="Zorn A.M."/>
            <person name="Grainger R."/>
            <person name="Grammer T."/>
            <person name="Khokha M.K."/>
            <person name="Richardson P.M."/>
            <person name="Rokhsar D.S."/>
        </authorList>
    </citation>
    <scope>NUCLEOTIDE SEQUENCE [LARGE SCALE GENOMIC DNA]</scope>
    <source>
        <strain evidence="3">Nigerian</strain>
    </source>
</reference>
<name>A0A803JZ05_XENTR</name>
<evidence type="ECO:0000256" key="2">
    <source>
        <dbReference type="SAM" id="MobiDB-lite"/>
    </source>
</evidence>
<dbReference type="CTD" id="9592"/>
<dbReference type="PANTHER" id="PTHR15895">
    <property type="entry name" value="IMMEDIATE EARLY RESPONSE GENE"/>
    <property type="match status" value="1"/>
</dbReference>
<comment type="similarity">
    <text evidence="1">Belongs to the IER family.</text>
</comment>
<dbReference type="GeneID" id="100491464"/>
<keyword evidence="4" id="KW-1185">Reference proteome</keyword>
<organism evidence="3">
    <name type="scientific">Xenopus tropicalis</name>
    <name type="common">Western clawed frog</name>
    <name type="synonym">Silurana tropicalis</name>
    <dbReference type="NCBI Taxonomy" id="8364"/>
    <lineage>
        <taxon>Eukaryota</taxon>
        <taxon>Metazoa</taxon>
        <taxon>Chordata</taxon>
        <taxon>Craniata</taxon>
        <taxon>Vertebrata</taxon>
        <taxon>Euteleostomi</taxon>
        <taxon>Amphibia</taxon>
        <taxon>Batrachia</taxon>
        <taxon>Anura</taxon>
        <taxon>Pipoidea</taxon>
        <taxon>Pipidae</taxon>
        <taxon>Xenopodinae</taxon>
        <taxon>Xenopus</taxon>
        <taxon>Silurana</taxon>
    </lineage>
</organism>